<feature type="coiled-coil region" evidence="1">
    <location>
        <begin position="162"/>
        <end position="203"/>
    </location>
</feature>
<gene>
    <name evidence="3" type="ORF">ACH5RR_030375</name>
</gene>
<dbReference type="SUPFAM" id="SSF57997">
    <property type="entry name" value="Tropomyosin"/>
    <property type="match status" value="1"/>
</dbReference>
<dbReference type="EMBL" id="JBJUIK010000012">
    <property type="protein sequence ID" value="KAL3510974.1"/>
    <property type="molecule type" value="Genomic_DNA"/>
</dbReference>
<name>A0ABD2YUE4_9GENT</name>
<reference evidence="3 4" key="1">
    <citation type="submission" date="2024-11" db="EMBL/GenBank/DDBJ databases">
        <title>A near-complete genome assembly of Cinchona calisaya.</title>
        <authorList>
            <person name="Lian D.C."/>
            <person name="Zhao X.W."/>
            <person name="Wei L."/>
        </authorList>
    </citation>
    <scope>NUCLEOTIDE SEQUENCE [LARGE SCALE GENOMIC DNA]</scope>
    <source>
        <tissue evidence="3">Nenye</tissue>
    </source>
</reference>
<evidence type="ECO:0000313" key="4">
    <source>
        <dbReference type="Proteomes" id="UP001630127"/>
    </source>
</evidence>
<dbReference type="PANTHER" id="PTHR35705">
    <property type="entry name" value="WPP DOMAIN-INTERACTING TAIL-ANCHORED PROTEIN 1"/>
    <property type="match status" value="1"/>
</dbReference>
<keyword evidence="4" id="KW-1185">Reference proteome</keyword>
<keyword evidence="1" id="KW-0175">Coiled coil</keyword>
<evidence type="ECO:0000256" key="2">
    <source>
        <dbReference type="SAM" id="MobiDB-lite"/>
    </source>
</evidence>
<feature type="region of interest" description="Disordered" evidence="2">
    <location>
        <begin position="470"/>
        <end position="499"/>
    </location>
</feature>
<evidence type="ECO:0000313" key="3">
    <source>
        <dbReference type="EMBL" id="KAL3510974.1"/>
    </source>
</evidence>
<dbReference type="PANTHER" id="PTHR35705:SF2">
    <property type="entry name" value="WPP DOMAIN-INTERACTING TAIL-ANCHORED PROTEIN 2"/>
    <property type="match status" value="1"/>
</dbReference>
<proteinExistence type="predicted"/>
<evidence type="ECO:0008006" key="5">
    <source>
        <dbReference type="Google" id="ProtNLM"/>
    </source>
</evidence>
<dbReference type="AlphaFoldDB" id="A0ABD2YUE4"/>
<evidence type="ECO:0000256" key="1">
    <source>
        <dbReference type="SAM" id="Coils"/>
    </source>
</evidence>
<comment type="caution">
    <text evidence="3">The sequence shown here is derived from an EMBL/GenBank/DDBJ whole genome shotgun (WGS) entry which is preliminary data.</text>
</comment>
<dbReference type="Proteomes" id="UP001630127">
    <property type="component" value="Unassembled WGS sequence"/>
</dbReference>
<accession>A0ABD2YUE4</accession>
<feature type="coiled-coil region" evidence="1">
    <location>
        <begin position="239"/>
        <end position="364"/>
    </location>
</feature>
<organism evidence="3 4">
    <name type="scientific">Cinchona calisaya</name>
    <dbReference type="NCBI Taxonomy" id="153742"/>
    <lineage>
        <taxon>Eukaryota</taxon>
        <taxon>Viridiplantae</taxon>
        <taxon>Streptophyta</taxon>
        <taxon>Embryophyta</taxon>
        <taxon>Tracheophyta</taxon>
        <taxon>Spermatophyta</taxon>
        <taxon>Magnoliopsida</taxon>
        <taxon>eudicotyledons</taxon>
        <taxon>Gunneridae</taxon>
        <taxon>Pentapetalae</taxon>
        <taxon>asterids</taxon>
        <taxon>lamiids</taxon>
        <taxon>Gentianales</taxon>
        <taxon>Rubiaceae</taxon>
        <taxon>Cinchonoideae</taxon>
        <taxon>Cinchoneae</taxon>
        <taxon>Cinchona</taxon>
    </lineage>
</organism>
<protein>
    <recommendedName>
        <fullName evidence="5">WPP domain-interacting tail-anchored protein 2</fullName>
    </recommendedName>
</protein>
<dbReference type="InterPro" id="IPR039976">
    <property type="entry name" value="WIT1/WIT2"/>
</dbReference>
<feature type="compositionally biased region" description="Polar residues" evidence="2">
    <location>
        <begin position="484"/>
        <end position="495"/>
    </location>
</feature>
<sequence>MKQLAKLQMTSLAFNQTEWSSNIGVDLSENSEVLGTYLKPQLQSVEQRHILRMLEKTLARELDLEKKLTEIKENEEDIKLKLRLTKQVALCMEEAAEVTWGRFLEAENTSEVLMGISKEMVGRLQIARCNLDKAIQRERDMDFKLQYYVAQSNAKDNDTEELNNKSAQLVAETAEAASLRERVKLLEEQLKESVSQLKEAKATNEINQEQLTEMDSIIESMIETIGEVEARAEITAAKVTQLTDTNSELTEELNFLEGSNDSNNKKVSLLKKQSRDLELQLQHARASSETSQEQQNMLYTAIWDMETLIDELKQKVSKAENKTQNEGEQCVLLSEANLELNREVELLRAKMESLETALDQDTVEKMASEKAINIKTNVIMDMVTQLAMERNRINQQFCALTKENKLLKEKLVREKKVEHLILCDDIDHNNKEPPSFRVDSTNTSCVPASCEKAAEFSSISLHADFQDQVEKTPKTAAAGHTDIESSTSPDHSNNLVPKLDDDNVVDMRKTTEFSWISLLCCFQC</sequence>